<protein>
    <submittedName>
        <fullName evidence="2">Uncharacterized protein</fullName>
    </submittedName>
</protein>
<evidence type="ECO:0000313" key="3">
    <source>
        <dbReference type="Proteomes" id="UP000199072"/>
    </source>
</evidence>
<sequence length="194" mass="23185">MLLLVGTSMANGQTNVYKEHSYRKIFKLKYPQEYIVEELSYPLKDQYSQSWIYKYKQRESMTVRFTEGFEIKPAEEYFEKEAADEQGYAKQLVPAKPYKTTQPTSLNWYYRKYCTKTPGLPLDTLDEYTFLDDKASTSITFTFQRIPQKEIDYLVSQVRYTKPKWEASDYVYLFIGISIFIVYLLIKFRRKKAL</sequence>
<name>A0A1G7GGZ9_9SPHI</name>
<reference evidence="2 3" key="1">
    <citation type="submission" date="2016-10" db="EMBL/GenBank/DDBJ databases">
        <authorList>
            <person name="de Groot N.N."/>
        </authorList>
    </citation>
    <scope>NUCLEOTIDE SEQUENCE [LARGE SCALE GENOMIC DNA]</scope>
    <source>
        <strain evidence="2 3">47C3B</strain>
    </source>
</reference>
<keyword evidence="1" id="KW-0812">Transmembrane</keyword>
<keyword evidence="1" id="KW-0472">Membrane</keyword>
<gene>
    <name evidence="2" type="ORF">SAMN05216464_110139</name>
</gene>
<dbReference type="EMBL" id="FNAI01000010">
    <property type="protein sequence ID" value="SDE87371.1"/>
    <property type="molecule type" value="Genomic_DNA"/>
</dbReference>
<proteinExistence type="predicted"/>
<dbReference type="RefSeq" id="WP_143014189.1">
    <property type="nucleotide sequence ID" value="NZ_FNAI01000010.1"/>
</dbReference>
<keyword evidence="3" id="KW-1185">Reference proteome</keyword>
<feature type="transmembrane region" description="Helical" evidence="1">
    <location>
        <begin position="170"/>
        <end position="186"/>
    </location>
</feature>
<dbReference type="AlphaFoldDB" id="A0A1G7GGZ9"/>
<organism evidence="2 3">
    <name type="scientific">Mucilaginibacter pineti</name>
    <dbReference type="NCBI Taxonomy" id="1391627"/>
    <lineage>
        <taxon>Bacteria</taxon>
        <taxon>Pseudomonadati</taxon>
        <taxon>Bacteroidota</taxon>
        <taxon>Sphingobacteriia</taxon>
        <taxon>Sphingobacteriales</taxon>
        <taxon>Sphingobacteriaceae</taxon>
        <taxon>Mucilaginibacter</taxon>
    </lineage>
</organism>
<evidence type="ECO:0000256" key="1">
    <source>
        <dbReference type="SAM" id="Phobius"/>
    </source>
</evidence>
<dbReference type="Proteomes" id="UP000199072">
    <property type="component" value="Unassembled WGS sequence"/>
</dbReference>
<evidence type="ECO:0000313" key="2">
    <source>
        <dbReference type="EMBL" id="SDE87371.1"/>
    </source>
</evidence>
<accession>A0A1G7GGZ9</accession>
<keyword evidence="1" id="KW-1133">Transmembrane helix</keyword>